<keyword evidence="2" id="KW-0784">Thiamine biosynthesis</keyword>
<dbReference type="GO" id="GO:0009228">
    <property type="term" value="P:thiamine biosynthetic process"/>
    <property type="evidence" value="ECO:0007669"/>
    <property type="project" value="UniProtKB-KW"/>
</dbReference>
<sequence>MKLRVITDPEAVDREIEIMHELFALGLECLHLRKPGYEVEELEALISAIKPEFRNRLVLHNHFELVKKYQLGGLHLPERIRETLEAKNALETYITGYKNEGYNVGTSVHQKEILLQISNSFDHVMVSPVFTSISKQHHIPAFSWDIAEWKGQLKPKVVGLGGISEHTLEQAWNYGFEEVAVLGSVWLKPARAMTNYLRLLNKANSLAVNS</sequence>
<dbReference type="Gene3D" id="3.20.20.70">
    <property type="entry name" value="Aldolase class I"/>
    <property type="match status" value="1"/>
</dbReference>
<evidence type="ECO:0000313" key="4">
    <source>
        <dbReference type="EMBL" id="MEN7551013.1"/>
    </source>
</evidence>
<comment type="caution">
    <text evidence="4">The sequence shown here is derived from an EMBL/GenBank/DDBJ whole genome shotgun (WGS) entry which is preliminary data.</text>
</comment>
<dbReference type="EMBL" id="JBDKWZ010000018">
    <property type="protein sequence ID" value="MEN7551013.1"/>
    <property type="molecule type" value="Genomic_DNA"/>
</dbReference>
<dbReference type="RefSeq" id="WP_346823795.1">
    <property type="nucleotide sequence ID" value="NZ_JBDKWZ010000018.1"/>
</dbReference>
<dbReference type="AlphaFoldDB" id="A0AAW9SIC7"/>
<reference evidence="4 5" key="1">
    <citation type="submission" date="2024-04" db="EMBL/GenBank/DDBJ databases">
        <title>Novel genus in family Flammeovirgaceae.</title>
        <authorList>
            <person name="Nguyen T.H."/>
            <person name="Vuong T.Q."/>
            <person name="Le H."/>
            <person name="Kim S.-G."/>
        </authorList>
    </citation>
    <scope>NUCLEOTIDE SEQUENCE [LARGE SCALE GENOMIC DNA]</scope>
    <source>
        <strain evidence="4 5">JCM 23209</strain>
    </source>
</reference>
<proteinExistence type="predicted"/>
<dbReference type="GO" id="GO:0005737">
    <property type="term" value="C:cytoplasm"/>
    <property type="evidence" value="ECO:0007669"/>
    <property type="project" value="TreeGrafter"/>
</dbReference>
<evidence type="ECO:0000256" key="2">
    <source>
        <dbReference type="ARBA" id="ARBA00022977"/>
    </source>
</evidence>
<protein>
    <submittedName>
        <fullName evidence="4">Thiamine phosphate synthase</fullName>
    </submittedName>
</protein>
<evidence type="ECO:0000256" key="1">
    <source>
        <dbReference type="ARBA" id="ARBA00004948"/>
    </source>
</evidence>
<feature type="domain" description="Thiamine phosphate synthase/TenI" evidence="3">
    <location>
        <begin position="5"/>
        <end position="183"/>
    </location>
</feature>
<dbReference type="Proteomes" id="UP001403385">
    <property type="component" value="Unassembled WGS sequence"/>
</dbReference>
<gene>
    <name evidence="4" type="ORF">AAG747_24035</name>
</gene>
<name>A0AAW9SIC7_9BACT</name>
<dbReference type="PANTHER" id="PTHR20857:SF15">
    <property type="entry name" value="THIAMINE-PHOSPHATE SYNTHASE"/>
    <property type="match status" value="1"/>
</dbReference>
<dbReference type="GO" id="GO:0004789">
    <property type="term" value="F:thiamine-phosphate diphosphorylase activity"/>
    <property type="evidence" value="ECO:0007669"/>
    <property type="project" value="TreeGrafter"/>
</dbReference>
<dbReference type="Pfam" id="PF02581">
    <property type="entry name" value="TMP-TENI"/>
    <property type="match status" value="1"/>
</dbReference>
<dbReference type="InterPro" id="IPR022998">
    <property type="entry name" value="ThiamineP_synth_TenI"/>
</dbReference>
<organism evidence="4 5">
    <name type="scientific">Rapidithrix thailandica</name>
    <dbReference type="NCBI Taxonomy" id="413964"/>
    <lineage>
        <taxon>Bacteria</taxon>
        <taxon>Pseudomonadati</taxon>
        <taxon>Bacteroidota</taxon>
        <taxon>Cytophagia</taxon>
        <taxon>Cytophagales</taxon>
        <taxon>Flammeovirgaceae</taxon>
        <taxon>Rapidithrix</taxon>
    </lineage>
</organism>
<comment type="pathway">
    <text evidence="1">Cofactor biosynthesis; thiamine diphosphate biosynthesis.</text>
</comment>
<accession>A0AAW9SIC7</accession>
<dbReference type="SUPFAM" id="SSF51391">
    <property type="entry name" value="Thiamin phosphate synthase"/>
    <property type="match status" value="1"/>
</dbReference>
<dbReference type="CDD" id="cd00564">
    <property type="entry name" value="TMP_TenI"/>
    <property type="match status" value="1"/>
</dbReference>
<dbReference type="PANTHER" id="PTHR20857">
    <property type="entry name" value="THIAMINE-PHOSPHATE PYROPHOSPHORYLASE"/>
    <property type="match status" value="1"/>
</dbReference>
<evidence type="ECO:0000313" key="5">
    <source>
        <dbReference type="Proteomes" id="UP001403385"/>
    </source>
</evidence>
<evidence type="ECO:0000259" key="3">
    <source>
        <dbReference type="Pfam" id="PF02581"/>
    </source>
</evidence>
<dbReference type="InterPro" id="IPR036206">
    <property type="entry name" value="ThiamineP_synth_sf"/>
</dbReference>
<keyword evidence="5" id="KW-1185">Reference proteome</keyword>
<dbReference type="InterPro" id="IPR013785">
    <property type="entry name" value="Aldolase_TIM"/>
</dbReference>